<protein>
    <submittedName>
        <fullName evidence="1">Uncharacterized protein</fullName>
    </submittedName>
</protein>
<name>A0A645HV63_9ZZZZ</name>
<gene>
    <name evidence="1" type="ORF">SDC9_187589</name>
</gene>
<reference evidence="1" key="1">
    <citation type="submission" date="2019-08" db="EMBL/GenBank/DDBJ databases">
        <authorList>
            <person name="Kucharzyk K."/>
            <person name="Murdoch R.W."/>
            <person name="Higgins S."/>
            <person name="Loffler F."/>
        </authorList>
    </citation>
    <scope>NUCLEOTIDE SEQUENCE</scope>
</reference>
<organism evidence="1">
    <name type="scientific">bioreactor metagenome</name>
    <dbReference type="NCBI Taxonomy" id="1076179"/>
    <lineage>
        <taxon>unclassified sequences</taxon>
        <taxon>metagenomes</taxon>
        <taxon>ecological metagenomes</taxon>
    </lineage>
</organism>
<dbReference type="AlphaFoldDB" id="A0A645HV63"/>
<proteinExistence type="predicted"/>
<comment type="caution">
    <text evidence="1">The sequence shown here is derived from an EMBL/GenBank/DDBJ whole genome shotgun (WGS) entry which is preliminary data.</text>
</comment>
<dbReference type="EMBL" id="VSSQ01096229">
    <property type="protein sequence ID" value="MPN40054.1"/>
    <property type="molecule type" value="Genomic_DNA"/>
</dbReference>
<accession>A0A645HV63</accession>
<evidence type="ECO:0000313" key="1">
    <source>
        <dbReference type="EMBL" id="MPN40054.1"/>
    </source>
</evidence>
<sequence>MLITVTEQSYLAKNAENKLNERRSSMPKAFVLKVYFLKTDSLSGNGKADKHSITFHKTN</sequence>